<dbReference type="AlphaFoldDB" id="A0A5N5CZ41"/>
<comment type="caution">
    <text evidence="3">The sequence shown here is derived from an EMBL/GenBank/DDBJ whole genome shotgun (WGS) entry which is preliminary data.</text>
</comment>
<organism evidence="3 4">
    <name type="scientific">Lasiodiplodia theobromae</name>
    <dbReference type="NCBI Taxonomy" id="45133"/>
    <lineage>
        <taxon>Eukaryota</taxon>
        <taxon>Fungi</taxon>
        <taxon>Dikarya</taxon>
        <taxon>Ascomycota</taxon>
        <taxon>Pezizomycotina</taxon>
        <taxon>Dothideomycetes</taxon>
        <taxon>Dothideomycetes incertae sedis</taxon>
        <taxon>Botryosphaeriales</taxon>
        <taxon>Botryosphaeriaceae</taxon>
        <taxon>Lasiodiplodia</taxon>
    </lineage>
</organism>
<dbReference type="OrthoDB" id="5215637at2759"/>
<evidence type="ECO:0000256" key="1">
    <source>
        <dbReference type="SAM" id="MobiDB-lite"/>
    </source>
</evidence>
<dbReference type="Proteomes" id="UP000325902">
    <property type="component" value="Unassembled WGS sequence"/>
</dbReference>
<evidence type="ECO:0000313" key="4">
    <source>
        <dbReference type="Proteomes" id="UP000325902"/>
    </source>
</evidence>
<dbReference type="EMBL" id="VCHE01000127">
    <property type="protein sequence ID" value="KAB2570648.1"/>
    <property type="molecule type" value="Genomic_DNA"/>
</dbReference>
<feature type="transmembrane region" description="Helical" evidence="2">
    <location>
        <begin position="193"/>
        <end position="216"/>
    </location>
</feature>
<reference evidence="3 4" key="1">
    <citation type="journal article" date="2019" name="Sci. Rep.">
        <title>A multi-omics analysis of the grapevine pathogen Lasiodiplodia theobromae reveals that temperature affects the expression of virulence- and pathogenicity-related genes.</title>
        <authorList>
            <person name="Felix C."/>
            <person name="Meneses R."/>
            <person name="Goncalves M.F.M."/>
            <person name="Tilleman L."/>
            <person name="Duarte A.S."/>
            <person name="Jorrin-Novo J.V."/>
            <person name="Van de Peer Y."/>
            <person name="Deforce D."/>
            <person name="Van Nieuwerburgh F."/>
            <person name="Esteves A.C."/>
            <person name="Alves A."/>
        </authorList>
    </citation>
    <scope>NUCLEOTIDE SEQUENCE [LARGE SCALE GENOMIC DNA]</scope>
    <source>
        <strain evidence="3 4">LA-SOL3</strain>
    </source>
</reference>
<proteinExistence type="predicted"/>
<evidence type="ECO:0000256" key="2">
    <source>
        <dbReference type="SAM" id="Phobius"/>
    </source>
</evidence>
<gene>
    <name evidence="3" type="ORF">DBV05_g10677</name>
</gene>
<feature type="region of interest" description="Disordered" evidence="1">
    <location>
        <begin position="225"/>
        <end position="244"/>
    </location>
</feature>
<keyword evidence="2" id="KW-0472">Membrane</keyword>
<accession>A0A5N5CZ41</accession>
<keyword evidence="2" id="KW-0812">Transmembrane</keyword>
<keyword evidence="2" id="KW-1133">Transmembrane helix</keyword>
<keyword evidence="4" id="KW-1185">Reference proteome</keyword>
<protein>
    <submittedName>
        <fullName evidence="3">Uncharacterized protein</fullName>
    </submittedName>
</protein>
<evidence type="ECO:0000313" key="3">
    <source>
        <dbReference type="EMBL" id="KAB2570648.1"/>
    </source>
</evidence>
<name>A0A5N5CZ41_9PEZI</name>
<sequence>MPTAASKCYYPDGSVANGLQPCINATNTDSDSHAACCDLSTSVCTTTGYCFADTGYLYRGGCTDKSWDDPSCAAKCKNDNPSGFSNIYQCVAGHWDLDHTSCCGGNTQTTTSCCEEADASFSLLPGTPFGALEAYEAMLSSASSSSTSSASATATASTLASTTTVTASATACATSSIAAAGSSSFGGGGASGATVGAATGASLGALLIASLAALALRERRWRKRLDKEQQRQQQQQQYAAFGQGYPGGLPKQPYMTSEADGQQLVEAGVNERGVYEMEGNGGGRVRW</sequence>